<dbReference type="Proteomes" id="UP000694546">
    <property type="component" value="Chromosome 7"/>
</dbReference>
<name>A0A8C5BSQ1_GADMO</name>
<reference evidence="1" key="2">
    <citation type="submission" date="2025-09" db="UniProtKB">
        <authorList>
            <consortium name="Ensembl"/>
        </authorList>
    </citation>
    <scope>IDENTIFICATION</scope>
</reference>
<accession>A0A8C5BSQ1</accession>
<dbReference type="OMA" id="PAWQRTM"/>
<dbReference type="AlphaFoldDB" id="A0A8C5BSQ1"/>
<sequence>CGPPGPPPPAWQRTMASTTTVTRNTKVVALSATMRYSVTLENSSVLWGLMMRRGSGAGFWGGSITATVMVAVDDSAGWPWSRTSTVSEKEVELSSITRRVVRTSPVCWCTLKRSASLACCSTYTSQALGPASASYATTLVTSVPGSAFFSTVSVEREALPRVAVTMRGTWSFWSMT</sequence>
<organism evidence="1 2">
    <name type="scientific">Gadus morhua</name>
    <name type="common">Atlantic cod</name>
    <dbReference type="NCBI Taxonomy" id="8049"/>
    <lineage>
        <taxon>Eukaryota</taxon>
        <taxon>Metazoa</taxon>
        <taxon>Chordata</taxon>
        <taxon>Craniata</taxon>
        <taxon>Vertebrata</taxon>
        <taxon>Euteleostomi</taxon>
        <taxon>Actinopterygii</taxon>
        <taxon>Neopterygii</taxon>
        <taxon>Teleostei</taxon>
        <taxon>Neoteleostei</taxon>
        <taxon>Acanthomorphata</taxon>
        <taxon>Zeiogadaria</taxon>
        <taxon>Gadariae</taxon>
        <taxon>Gadiformes</taxon>
        <taxon>Gadoidei</taxon>
        <taxon>Gadidae</taxon>
        <taxon>Gadus</taxon>
    </lineage>
</organism>
<evidence type="ECO:0000313" key="1">
    <source>
        <dbReference type="Ensembl" id="ENSGMOP00000050500.1"/>
    </source>
</evidence>
<dbReference type="Ensembl" id="ENSGMOT00000037753.1">
    <property type="protein sequence ID" value="ENSGMOP00000050500.1"/>
    <property type="gene ID" value="ENSGMOG00000029624.1"/>
</dbReference>
<protein>
    <submittedName>
        <fullName evidence="1">Uncharacterized protein</fullName>
    </submittedName>
</protein>
<proteinExistence type="predicted"/>
<reference evidence="1" key="1">
    <citation type="submission" date="2025-08" db="UniProtKB">
        <authorList>
            <consortium name="Ensembl"/>
        </authorList>
    </citation>
    <scope>IDENTIFICATION</scope>
</reference>
<keyword evidence="2" id="KW-1185">Reference proteome</keyword>
<evidence type="ECO:0000313" key="2">
    <source>
        <dbReference type="Proteomes" id="UP000694546"/>
    </source>
</evidence>